<name>A0ABW9MUG1_9FIRM</name>
<feature type="transmembrane region" description="Helical" evidence="1">
    <location>
        <begin position="7"/>
        <end position="26"/>
    </location>
</feature>
<proteinExistence type="predicted"/>
<gene>
    <name evidence="2" type="ORF">ACCQ40_01540</name>
</gene>
<feature type="transmembrane region" description="Helical" evidence="1">
    <location>
        <begin position="32"/>
        <end position="50"/>
    </location>
</feature>
<sequence>MNKNRKIMLIISLVYLAIYVSFEFLVEDSYKYYRYFMLGFALIYLIDMIVNSKNENK</sequence>
<evidence type="ECO:0000313" key="2">
    <source>
        <dbReference type="EMBL" id="MFO3715469.1"/>
    </source>
</evidence>
<protein>
    <submittedName>
        <fullName evidence="2">Uncharacterized protein</fullName>
    </submittedName>
</protein>
<evidence type="ECO:0000313" key="3">
    <source>
        <dbReference type="Proteomes" id="UP001638015"/>
    </source>
</evidence>
<keyword evidence="1" id="KW-0812">Transmembrane</keyword>
<keyword evidence="1" id="KW-0472">Membrane</keyword>
<organism evidence="2 3">
    <name type="scientific">Anaerococcus cruorum</name>
    <dbReference type="NCBI Taxonomy" id="3115617"/>
    <lineage>
        <taxon>Bacteria</taxon>
        <taxon>Bacillati</taxon>
        <taxon>Bacillota</taxon>
        <taxon>Tissierellia</taxon>
        <taxon>Tissierellales</taxon>
        <taxon>Peptoniphilaceae</taxon>
        <taxon>Anaerococcus</taxon>
    </lineage>
</organism>
<dbReference type="Proteomes" id="UP001638015">
    <property type="component" value="Unassembled WGS sequence"/>
</dbReference>
<comment type="caution">
    <text evidence="2">The sequence shown here is derived from an EMBL/GenBank/DDBJ whole genome shotgun (WGS) entry which is preliminary data.</text>
</comment>
<dbReference type="RefSeq" id="WP_394019618.1">
    <property type="nucleotide sequence ID" value="NZ_JBGMEH010000001.1"/>
</dbReference>
<evidence type="ECO:0000256" key="1">
    <source>
        <dbReference type="SAM" id="Phobius"/>
    </source>
</evidence>
<accession>A0ABW9MUG1</accession>
<keyword evidence="3" id="KW-1185">Reference proteome</keyword>
<keyword evidence="1" id="KW-1133">Transmembrane helix</keyword>
<dbReference type="EMBL" id="JBGMEH010000001">
    <property type="protein sequence ID" value="MFO3715469.1"/>
    <property type="molecule type" value="Genomic_DNA"/>
</dbReference>
<reference evidence="2 3" key="1">
    <citation type="journal article" date="2025" name="Anaerobe">
        <title>Description of Anaerococcus kampingiae sp. nov., Anaerococcus groningensis sp. nov., Anaerococcus martiniensis sp. nov., and Anaerococcus cruorum sp. nov., isolated from human clinical specimens.</title>
        <authorList>
            <person name="Boiten K.E."/>
            <person name="Meijer J."/>
            <person name="van Wezel E.M."/>
            <person name="Veloo A.C.M."/>
        </authorList>
    </citation>
    <scope>NUCLEOTIDE SEQUENCE [LARGE SCALE GENOMIC DNA]</scope>
    <source>
        <strain evidence="2 3">ENR1039</strain>
    </source>
</reference>